<keyword evidence="1" id="KW-0472">Membrane</keyword>
<sequence length="96" mass="10047">MYILSIIASMVPVILGIYYGVIGKRIKTSVIMIFIASVVVAYAVTANTGGNALSGGNISLLGLFMDLIGFPIIVAVFGVVALFIARAIRGARFGTH</sequence>
<proteinExistence type="predicted"/>
<keyword evidence="1" id="KW-0812">Transmembrane</keyword>
<feature type="transmembrane region" description="Helical" evidence="1">
    <location>
        <begin position="29"/>
        <end position="46"/>
    </location>
</feature>
<dbReference type="RefSeq" id="WP_261616642.1">
    <property type="nucleotide sequence ID" value="NZ_JALIDZ010000006.1"/>
</dbReference>
<dbReference type="EMBL" id="JALIDZ010000006">
    <property type="protein sequence ID" value="MCT8973059.1"/>
    <property type="molecule type" value="Genomic_DNA"/>
</dbReference>
<keyword evidence="3" id="KW-1185">Reference proteome</keyword>
<evidence type="ECO:0000256" key="1">
    <source>
        <dbReference type="SAM" id="Phobius"/>
    </source>
</evidence>
<organism evidence="2 3">
    <name type="scientific">Microbaculum marinisediminis</name>
    <dbReference type="NCBI Taxonomy" id="2931392"/>
    <lineage>
        <taxon>Bacteria</taxon>
        <taxon>Pseudomonadati</taxon>
        <taxon>Pseudomonadota</taxon>
        <taxon>Alphaproteobacteria</taxon>
        <taxon>Hyphomicrobiales</taxon>
        <taxon>Tepidamorphaceae</taxon>
        <taxon>Microbaculum</taxon>
    </lineage>
</organism>
<evidence type="ECO:0000313" key="2">
    <source>
        <dbReference type="EMBL" id="MCT8973059.1"/>
    </source>
</evidence>
<accession>A0AAW5QZT9</accession>
<dbReference type="AlphaFoldDB" id="A0AAW5QZT9"/>
<evidence type="ECO:0000313" key="3">
    <source>
        <dbReference type="Proteomes" id="UP001320898"/>
    </source>
</evidence>
<comment type="caution">
    <text evidence="2">The sequence shown here is derived from an EMBL/GenBank/DDBJ whole genome shotgun (WGS) entry which is preliminary data.</text>
</comment>
<reference evidence="2 3" key="1">
    <citation type="submission" date="2022-04" db="EMBL/GenBank/DDBJ databases">
        <authorList>
            <person name="Ye Y.-Q."/>
            <person name="Du Z.-J."/>
        </authorList>
    </citation>
    <scope>NUCLEOTIDE SEQUENCE [LARGE SCALE GENOMIC DNA]</scope>
    <source>
        <strain evidence="2 3">A6E488</strain>
    </source>
</reference>
<keyword evidence="1" id="KW-1133">Transmembrane helix</keyword>
<feature type="transmembrane region" description="Helical" evidence="1">
    <location>
        <begin position="58"/>
        <end position="85"/>
    </location>
</feature>
<feature type="transmembrane region" description="Helical" evidence="1">
    <location>
        <begin position="6"/>
        <end position="22"/>
    </location>
</feature>
<gene>
    <name evidence="2" type="ORF">MUB46_14430</name>
</gene>
<name>A0AAW5QZT9_9HYPH</name>
<dbReference type="Proteomes" id="UP001320898">
    <property type="component" value="Unassembled WGS sequence"/>
</dbReference>
<protein>
    <submittedName>
        <fullName evidence="2">Uncharacterized protein</fullName>
    </submittedName>
</protein>